<feature type="transmembrane region" description="Helical" evidence="7">
    <location>
        <begin position="71"/>
        <end position="104"/>
    </location>
</feature>
<reference evidence="8" key="1">
    <citation type="submission" date="2016-06" db="EMBL/GenBank/DDBJ databases">
        <authorList>
            <person name="Van Tyne D."/>
        </authorList>
    </citation>
    <scope>NUCLEOTIDE SEQUENCE</scope>
    <source>
        <strain evidence="8">JM9A</strain>
    </source>
</reference>
<feature type="transmembrane region" description="Helical" evidence="7">
    <location>
        <begin position="266"/>
        <end position="285"/>
    </location>
</feature>
<reference evidence="8" key="2">
    <citation type="submission" date="2024-02" db="EMBL/GenBank/DDBJ databases">
        <title>The Genome Sequence of Enterococcus diestrammenae JM9A.</title>
        <authorList>
            <person name="Earl A."/>
            <person name="Manson A."/>
            <person name="Gilmore M."/>
            <person name="Sanders J."/>
            <person name="Shea T."/>
            <person name="Howe W."/>
            <person name="Livny J."/>
            <person name="Cuomo C."/>
            <person name="Neafsey D."/>
            <person name="Birren B."/>
        </authorList>
    </citation>
    <scope>NUCLEOTIDE SEQUENCE</scope>
    <source>
        <strain evidence="8">JM9A</strain>
    </source>
</reference>
<dbReference type="Pfam" id="PF07690">
    <property type="entry name" value="MFS_1"/>
    <property type="match status" value="1"/>
</dbReference>
<keyword evidence="6 7" id="KW-0472">Membrane</keyword>
<keyword evidence="9" id="KW-1185">Reference proteome</keyword>
<sequence>MKRSQLKTMLLGSGLSVLGSEVLVYVLSLLILNSSHSAIYFSISLVASPIMSLLFLPFVGPIIDRFDKRKIIFLSQLFCILSLVLIGLTTVFSGAGLSLFSIFVLNAILTITDDFTGNTMFAATITLVSEDELATFRGLDQTIKSAISLISPMIGVVLFSNLTIFEIIIIEVLFETGALVCYLKLDFNKYLSKATGIQTKKNDFEKRSIIASFFSEFKDGLKYVSQNRLLKAFIIFFAMINGFLCVVNVGLPFVQLRFLEFSNSQYSLVQSAFVWGAIVAGLVYAKKRIQQPLKFVWKGNIFVGILLVALGLVPMLFQINTVVWIGMVVLNATLGFVLSGINIPYSVWLSETVPVKMQGRVFSFISVTSQILEPIGIMVFGLFYSIETGFPKLQNFLIFAFCGLFISLFSLLYVRIREIRQ</sequence>
<feature type="transmembrane region" description="Helical" evidence="7">
    <location>
        <begin position="396"/>
        <end position="414"/>
    </location>
</feature>
<dbReference type="SUPFAM" id="SSF103473">
    <property type="entry name" value="MFS general substrate transporter"/>
    <property type="match status" value="1"/>
</dbReference>
<feature type="transmembrane region" description="Helical" evidence="7">
    <location>
        <begin position="162"/>
        <end position="183"/>
    </location>
</feature>
<evidence type="ECO:0000256" key="7">
    <source>
        <dbReference type="SAM" id="Phobius"/>
    </source>
</evidence>
<evidence type="ECO:0000256" key="5">
    <source>
        <dbReference type="ARBA" id="ARBA00022989"/>
    </source>
</evidence>
<evidence type="ECO:0000313" key="9">
    <source>
        <dbReference type="Proteomes" id="UP001429357"/>
    </source>
</evidence>
<proteinExistence type="predicted"/>
<name>A0ABV0F459_9ENTE</name>
<feature type="transmembrane region" description="Helical" evidence="7">
    <location>
        <begin position="9"/>
        <end position="32"/>
    </location>
</feature>
<keyword evidence="4 7" id="KW-0812">Transmembrane</keyword>
<organism evidence="8 9">
    <name type="scientific">Enterococcus diestrammenae</name>
    <dbReference type="NCBI Taxonomy" id="1155073"/>
    <lineage>
        <taxon>Bacteria</taxon>
        <taxon>Bacillati</taxon>
        <taxon>Bacillota</taxon>
        <taxon>Bacilli</taxon>
        <taxon>Lactobacillales</taxon>
        <taxon>Enterococcaceae</taxon>
        <taxon>Enterococcus</taxon>
    </lineage>
</organism>
<keyword evidence="5 7" id="KW-1133">Transmembrane helix</keyword>
<feature type="transmembrane region" description="Helical" evidence="7">
    <location>
        <begin position="361"/>
        <end position="384"/>
    </location>
</feature>
<feature type="transmembrane region" description="Helical" evidence="7">
    <location>
        <begin position="232"/>
        <end position="254"/>
    </location>
</feature>
<protein>
    <recommendedName>
        <fullName evidence="10">MFS transporter</fullName>
    </recommendedName>
</protein>
<evidence type="ECO:0008006" key="10">
    <source>
        <dbReference type="Google" id="ProtNLM"/>
    </source>
</evidence>
<evidence type="ECO:0000256" key="4">
    <source>
        <dbReference type="ARBA" id="ARBA00022692"/>
    </source>
</evidence>
<comment type="caution">
    <text evidence="8">The sequence shown here is derived from an EMBL/GenBank/DDBJ whole genome shotgun (WGS) entry which is preliminary data.</text>
</comment>
<dbReference type="EMBL" id="MAEI02000001">
    <property type="protein sequence ID" value="MEO1781431.1"/>
    <property type="molecule type" value="Genomic_DNA"/>
</dbReference>
<dbReference type="CDD" id="cd06173">
    <property type="entry name" value="MFS_MefA_like"/>
    <property type="match status" value="1"/>
</dbReference>
<feature type="transmembrane region" description="Helical" evidence="7">
    <location>
        <begin position="38"/>
        <end position="59"/>
    </location>
</feature>
<evidence type="ECO:0000256" key="6">
    <source>
        <dbReference type="ARBA" id="ARBA00023136"/>
    </source>
</evidence>
<evidence type="ECO:0000313" key="8">
    <source>
        <dbReference type="EMBL" id="MEO1781431.1"/>
    </source>
</evidence>
<dbReference type="Proteomes" id="UP001429357">
    <property type="component" value="Unassembled WGS sequence"/>
</dbReference>
<feature type="transmembrane region" description="Helical" evidence="7">
    <location>
        <begin position="323"/>
        <end position="349"/>
    </location>
</feature>
<dbReference type="Gene3D" id="1.20.1250.20">
    <property type="entry name" value="MFS general substrate transporter like domains"/>
    <property type="match status" value="1"/>
</dbReference>
<dbReference type="InterPro" id="IPR011701">
    <property type="entry name" value="MFS"/>
</dbReference>
<evidence type="ECO:0000256" key="3">
    <source>
        <dbReference type="ARBA" id="ARBA00022475"/>
    </source>
</evidence>
<gene>
    <name evidence="8" type="ORF">BAU18_001016</name>
</gene>
<dbReference type="PANTHER" id="PTHR43266">
    <property type="entry name" value="MACROLIDE-EFFLUX PROTEIN"/>
    <property type="match status" value="1"/>
</dbReference>
<evidence type="ECO:0000256" key="2">
    <source>
        <dbReference type="ARBA" id="ARBA00022448"/>
    </source>
</evidence>
<dbReference type="InterPro" id="IPR036259">
    <property type="entry name" value="MFS_trans_sf"/>
</dbReference>
<accession>A0ABV0F459</accession>
<comment type="subcellular location">
    <subcellularLocation>
        <location evidence="1">Cell membrane</location>
        <topology evidence="1">Multi-pass membrane protein</topology>
    </subcellularLocation>
</comment>
<feature type="transmembrane region" description="Helical" evidence="7">
    <location>
        <begin position="297"/>
        <end position="317"/>
    </location>
</feature>
<dbReference type="PANTHER" id="PTHR43266:SF2">
    <property type="entry name" value="MAJOR FACILITATOR SUPERFAMILY (MFS) PROFILE DOMAIN-CONTAINING PROTEIN"/>
    <property type="match status" value="1"/>
</dbReference>
<keyword evidence="2" id="KW-0813">Transport</keyword>
<evidence type="ECO:0000256" key="1">
    <source>
        <dbReference type="ARBA" id="ARBA00004651"/>
    </source>
</evidence>
<keyword evidence="3" id="KW-1003">Cell membrane</keyword>
<dbReference type="RefSeq" id="WP_161868828.1">
    <property type="nucleotide sequence ID" value="NZ_MAEI02000001.1"/>
</dbReference>